<evidence type="ECO:0000313" key="8">
    <source>
        <dbReference type="EMBL" id="KAA5835229.1"/>
    </source>
</evidence>
<gene>
    <name evidence="8" type="ORF">F1721_10620</name>
</gene>
<evidence type="ECO:0000256" key="4">
    <source>
        <dbReference type="ARBA" id="ARBA00023098"/>
    </source>
</evidence>
<dbReference type="InterPro" id="IPR045851">
    <property type="entry name" value="AMP-bd_C_sf"/>
</dbReference>
<sequence length="607" mass="65477">MSAALQVSQAVEGRTIPGLLRRNARSFPDHPALTSGIDADATTWTWSRLRSEVAALTRGLSELGLRPRDRVLIAMSRRPEHWVVDLAAIHIGALPCTAYDTLSTEQIRFVAQHSAATVIVLEGPEQWQRWQPVLDELPDLRAVIALDPDIMPVGDPRFASYAELRGDAVPEKPSAAFEALTSTAAPDQPLTVVYTSGTSGEPKGVVLSNRNVIHESLMQDHLVPVPDHPRSVAYLPLAHIAERVLGIYMPICNAGHVTICPDPAQLLPTLIAVRPNGFFGVPRVWEKLADGLRARLSALNDEQAAAVTEARHIALEVFRLRSAGEEVPAHLRQQHAELDETVLRPIRAAIGLDDCHRPVSGAAPIPTAVLEFLASLGLVVHEVWGLSETTGAATVSTPDAFALGTVGRPGPGIEVSTAADGELLVRGPVVFPGYLRADGSIQRSTDQDGWFATGDVGTIDERGMVTITDRKKEIIITDGGKNIAPTKIESLLRSHPLVGQAVAIGDRRRYVTALLVLDEEGAPAWARANGLGTTDLEELARHPEVRTALDEAVAEANSQLSRVEQVKAHRVLAGPWTAESGELTPKLSLRRAVIDERHAATIDSMYQ</sequence>
<dbReference type="OrthoDB" id="9803968at2"/>
<evidence type="ECO:0000256" key="6">
    <source>
        <dbReference type="ARBA" id="ARBA00032875"/>
    </source>
</evidence>
<comment type="similarity">
    <text evidence="1">Belongs to the ATP-dependent AMP-binding enzyme family.</text>
</comment>
<dbReference type="GO" id="GO:0016020">
    <property type="term" value="C:membrane"/>
    <property type="evidence" value="ECO:0007669"/>
    <property type="project" value="TreeGrafter"/>
</dbReference>
<dbReference type="SUPFAM" id="SSF56801">
    <property type="entry name" value="Acetyl-CoA synthetase-like"/>
    <property type="match status" value="1"/>
</dbReference>
<proteinExistence type="inferred from homology"/>
<dbReference type="SMR" id="A0A5M7BZL7"/>
<evidence type="ECO:0000256" key="2">
    <source>
        <dbReference type="ARBA" id="ARBA00022598"/>
    </source>
</evidence>
<dbReference type="AlphaFoldDB" id="A0A5M7BZL7"/>
<dbReference type="InterPro" id="IPR020845">
    <property type="entry name" value="AMP-binding_CS"/>
</dbReference>
<dbReference type="Gene3D" id="3.40.50.12780">
    <property type="entry name" value="N-terminal domain of ligase-like"/>
    <property type="match status" value="1"/>
</dbReference>
<dbReference type="RefSeq" id="WP_150066425.1">
    <property type="nucleotide sequence ID" value="NZ_VWPH01000004.1"/>
</dbReference>
<accession>A0A5M7BZL7</accession>
<reference evidence="8 9" key="1">
    <citation type="submission" date="2019-09" db="EMBL/GenBank/DDBJ databases">
        <title>Draft genome sequence of the thermophilic Saccharopolyspora hirsuta VKM Ac-666T.</title>
        <authorList>
            <person name="Lobastova T.G."/>
            <person name="Fokina V."/>
            <person name="Bragin E.Y."/>
            <person name="Shtratnikova V.Y."/>
            <person name="Starodumova I.P."/>
            <person name="Tarlachkov S.V."/>
            <person name="Donova M.V."/>
        </authorList>
    </citation>
    <scope>NUCLEOTIDE SEQUENCE [LARGE SCALE GENOMIC DNA]</scope>
    <source>
        <strain evidence="8 9">VKM Ac-666</strain>
    </source>
</reference>
<evidence type="ECO:0000256" key="1">
    <source>
        <dbReference type="ARBA" id="ARBA00006432"/>
    </source>
</evidence>
<dbReference type="PROSITE" id="PS00455">
    <property type="entry name" value="AMP_BINDING"/>
    <property type="match status" value="1"/>
</dbReference>
<evidence type="ECO:0000313" key="9">
    <source>
        <dbReference type="Proteomes" id="UP000323946"/>
    </source>
</evidence>
<dbReference type="PANTHER" id="PTHR43272:SF32">
    <property type="entry name" value="AMP-DEPENDENT SYNTHETASE_LIGASE DOMAIN-CONTAINING PROTEIN"/>
    <property type="match status" value="1"/>
</dbReference>
<keyword evidence="4" id="KW-0443">Lipid metabolism</keyword>
<organism evidence="8 9">
    <name type="scientific">Saccharopolyspora hirsuta</name>
    <dbReference type="NCBI Taxonomy" id="1837"/>
    <lineage>
        <taxon>Bacteria</taxon>
        <taxon>Bacillati</taxon>
        <taxon>Actinomycetota</taxon>
        <taxon>Actinomycetes</taxon>
        <taxon>Pseudonocardiales</taxon>
        <taxon>Pseudonocardiaceae</taxon>
        <taxon>Saccharopolyspora</taxon>
    </lineage>
</organism>
<keyword evidence="3" id="KW-0276">Fatty acid metabolism</keyword>
<dbReference type="Gene3D" id="3.30.300.30">
    <property type="match status" value="1"/>
</dbReference>
<dbReference type="Pfam" id="PF00501">
    <property type="entry name" value="AMP-binding"/>
    <property type="match status" value="1"/>
</dbReference>
<dbReference type="InterPro" id="IPR000873">
    <property type="entry name" value="AMP-dep_synth/lig_dom"/>
</dbReference>
<comment type="catalytic activity">
    <reaction evidence="5">
        <text>a long-chain fatty acid + ATP + CoA = a long-chain fatty acyl-CoA + AMP + diphosphate</text>
        <dbReference type="Rhea" id="RHEA:15421"/>
        <dbReference type="ChEBI" id="CHEBI:30616"/>
        <dbReference type="ChEBI" id="CHEBI:33019"/>
        <dbReference type="ChEBI" id="CHEBI:57287"/>
        <dbReference type="ChEBI" id="CHEBI:57560"/>
        <dbReference type="ChEBI" id="CHEBI:83139"/>
        <dbReference type="ChEBI" id="CHEBI:456215"/>
        <dbReference type="EC" id="6.2.1.3"/>
    </reaction>
    <physiologicalReaction direction="left-to-right" evidence="5">
        <dbReference type="Rhea" id="RHEA:15422"/>
    </physiologicalReaction>
</comment>
<keyword evidence="2 8" id="KW-0436">Ligase</keyword>
<dbReference type="PANTHER" id="PTHR43272">
    <property type="entry name" value="LONG-CHAIN-FATTY-ACID--COA LIGASE"/>
    <property type="match status" value="1"/>
</dbReference>
<keyword evidence="9" id="KW-1185">Reference proteome</keyword>
<evidence type="ECO:0000256" key="3">
    <source>
        <dbReference type="ARBA" id="ARBA00022832"/>
    </source>
</evidence>
<dbReference type="Proteomes" id="UP000323946">
    <property type="component" value="Unassembled WGS sequence"/>
</dbReference>
<evidence type="ECO:0000256" key="5">
    <source>
        <dbReference type="ARBA" id="ARBA00024484"/>
    </source>
</evidence>
<name>A0A5M7BZL7_SACHI</name>
<dbReference type="GO" id="GO:0004467">
    <property type="term" value="F:long-chain fatty acid-CoA ligase activity"/>
    <property type="evidence" value="ECO:0007669"/>
    <property type="project" value="UniProtKB-EC"/>
</dbReference>
<protein>
    <recommendedName>
        <fullName evidence="6">Acyl-CoA synthetase</fullName>
    </recommendedName>
</protein>
<feature type="domain" description="AMP-dependent synthetase/ligase" evidence="7">
    <location>
        <begin position="20"/>
        <end position="435"/>
    </location>
</feature>
<evidence type="ECO:0000259" key="7">
    <source>
        <dbReference type="Pfam" id="PF00501"/>
    </source>
</evidence>
<dbReference type="InterPro" id="IPR042099">
    <property type="entry name" value="ANL_N_sf"/>
</dbReference>
<comment type="caution">
    <text evidence="8">The sequence shown here is derived from an EMBL/GenBank/DDBJ whole genome shotgun (WGS) entry which is preliminary data.</text>
</comment>
<dbReference type="Pfam" id="PF23562">
    <property type="entry name" value="AMP-binding_C_3"/>
    <property type="match status" value="1"/>
</dbReference>
<dbReference type="EMBL" id="VWPH01000004">
    <property type="protein sequence ID" value="KAA5835229.1"/>
    <property type="molecule type" value="Genomic_DNA"/>
</dbReference>
<dbReference type="CDD" id="cd05907">
    <property type="entry name" value="VL_LC_FACS_like"/>
    <property type="match status" value="1"/>
</dbReference>